<keyword evidence="1" id="KW-0805">Transcription regulation</keyword>
<organism evidence="6 7">
    <name type="scientific">Alteriqipengyuania halimionae</name>
    <dbReference type="NCBI Taxonomy" id="1926630"/>
    <lineage>
        <taxon>Bacteria</taxon>
        <taxon>Pseudomonadati</taxon>
        <taxon>Pseudomonadota</taxon>
        <taxon>Alphaproteobacteria</taxon>
        <taxon>Sphingomonadales</taxon>
        <taxon>Erythrobacteraceae</taxon>
        <taxon>Alteriqipengyuania</taxon>
    </lineage>
</organism>
<keyword evidence="2" id="KW-0238">DNA-binding</keyword>
<evidence type="ECO:0000256" key="1">
    <source>
        <dbReference type="ARBA" id="ARBA00023015"/>
    </source>
</evidence>
<gene>
    <name evidence="6" type="ORF">GRI68_13575</name>
</gene>
<dbReference type="InterPro" id="IPR036388">
    <property type="entry name" value="WH-like_DNA-bd_sf"/>
</dbReference>
<dbReference type="Proteomes" id="UP000429229">
    <property type="component" value="Unassembled WGS sequence"/>
</dbReference>
<dbReference type="PANTHER" id="PTHR44688:SF16">
    <property type="entry name" value="DNA-BINDING TRANSCRIPTIONAL ACTIVATOR DEVR_DOSR"/>
    <property type="match status" value="1"/>
</dbReference>
<reference evidence="6 7" key="1">
    <citation type="submission" date="2019-12" db="EMBL/GenBank/DDBJ databases">
        <title>Genomic-based taxomic classification of the family Erythrobacteraceae.</title>
        <authorList>
            <person name="Xu L."/>
        </authorList>
    </citation>
    <scope>NUCLEOTIDE SEQUENCE [LARGE SCALE GENOMIC DNA]</scope>
    <source>
        <strain evidence="6 7">LMG 29519</strain>
    </source>
</reference>
<comment type="caution">
    <text evidence="6">The sequence shown here is derived from an EMBL/GenBank/DDBJ whole genome shotgun (WGS) entry which is preliminary data.</text>
</comment>
<keyword evidence="7" id="KW-1185">Reference proteome</keyword>
<dbReference type="PRINTS" id="PR00038">
    <property type="entry name" value="HTHLUXR"/>
</dbReference>
<dbReference type="PANTHER" id="PTHR44688">
    <property type="entry name" value="DNA-BINDING TRANSCRIPTIONAL ACTIVATOR DEVR_DOSR"/>
    <property type="match status" value="1"/>
</dbReference>
<protein>
    <recommendedName>
        <fullName evidence="5">HTH luxR-type domain-containing protein</fullName>
    </recommendedName>
</protein>
<dbReference type="Gene3D" id="3.30.450.80">
    <property type="entry name" value="Transcription factor LuxR-like, autoinducer-binding domain"/>
    <property type="match status" value="1"/>
</dbReference>
<dbReference type="InterPro" id="IPR000792">
    <property type="entry name" value="Tscrpt_reg_LuxR_C"/>
</dbReference>
<keyword evidence="3" id="KW-0804">Transcription</keyword>
<dbReference type="Gene3D" id="1.10.10.10">
    <property type="entry name" value="Winged helix-like DNA-binding domain superfamily/Winged helix DNA-binding domain"/>
    <property type="match status" value="1"/>
</dbReference>
<dbReference type="InterPro" id="IPR005143">
    <property type="entry name" value="TF_LuxR_autoind-bd_dom"/>
</dbReference>
<dbReference type="PROSITE" id="PS50043">
    <property type="entry name" value="HTH_LUXR_2"/>
    <property type="match status" value="1"/>
</dbReference>
<evidence type="ECO:0000313" key="7">
    <source>
        <dbReference type="Proteomes" id="UP000429229"/>
    </source>
</evidence>
<evidence type="ECO:0000256" key="2">
    <source>
        <dbReference type="ARBA" id="ARBA00023125"/>
    </source>
</evidence>
<dbReference type="Pfam" id="PF00196">
    <property type="entry name" value="GerE"/>
    <property type="match status" value="1"/>
</dbReference>
<dbReference type="GO" id="GO:0006355">
    <property type="term" value="P:regulation of DNA-templated transcription"/>
    <property type="evidence" value="ECO:0007669"/>
    <property type="project" value="InterPro"/>
</dbReference>
<evidence type="ECO:0000313" key="6">
    <source>
        <dbReference type="EMBL" id="MXP11212.1"/>
    </source>
</evidence>
<dbReference type="Pfam" id="PF03472">
    <property type="entry name" value="Autoind_bind"/>
    <property type="match status" value="1"/>
</dbReference>
<evidence type="ECO:0000256" key="3">
    <source>
        <dbReference type="ARBA" id="ARBA00023163"/>
    </source>
</evidence>
<dbReference type="GO" id="GO:0003677">
    <property type="term" value="F:DNA binding"/>
    <property type="evidence" value="ECO:0007669"/>
    <property type="project" value="UniProtKB-KW"/>
</dbReference>
<dbReference type="SUPFAM" id="SSF75516">
    <property type="entry name" value="Pheromone-binding domain of LuxR-like quorum-sensing transcription factors"/>
    <property type="match status" value="1"/>
</dbReference>
<name>A0A6I4U9J9_9SPHN</name>
<evidence type="ECO:0000256" key="4">
    <source>
        <dbReference type="SAM" id="MobiDB-lite"/>
    </source>
</evidence>
<dbReference type="InterPro" id="IPR016032">
    <property type="entry name" value="Sig_transdc_resp-reg_C-effctor"/>
</dbReference>
<feature type="region of interest" description="Disordered" evidence="4">
    <location>
        <begin position="181"/>
        <end position="200"/>
    </location>
</feature>
<dbReference type="InterPro" id="IPR036693">
    <property type="entry name" value="TF_LuxR_autoind-bd_dom_sf"/>
</dbReference>
<dbReference type="EMBL" id="WTYR01000002">
    <property type="protein sequence ID" value="MXP11212.1"/>
    <property type="molecule type" value="Genomic_DNA"/>
</dbReference>
<proteinExistence type="predicted"/>
<accession>A0A6I4U9J9</accession>
<feature type="domain" description="HTH luxR-type" evidence="5">
    <location>
        <begin position="192"/>
        <end position="256"/>
    </location>
</feature>
<dbReference type="AlphaFoldDB" id="A0A6I4U9J9"/>
<dbReference type="CDD" id="cd06170">
    <property type="entry name" value="LuxR_C_like"/>
    <property type="match status" value="1"/>
</dbReference>
<dbReference type="SMART" id="SM00421">
    <property type="entry name" value="HTH_LUXR"/>
    <property type="match status" value="1"/>
</dbReference>
<dbReference type="SUPFAM" id="SSF46894">
    <property type="entry name" value="C-terminal effector domain of the bipartite response regulators"/>
    <property type="match status" value="1"/>
</dbReference>
<sequence length="256" mass="28718">MSIPGSGYFHARGARVDFSETRRISELDKIAAAQTRDALWRIFESEIARLGFPMVIYLFRNADGSLVCRTNLSPRHYGPAEQDPFLKYCCDNLGITFTGPEYLPKYDYIDDKAEAFIARARRSGMTTGIGIPVRSRREPAYGGFNLGTRLTRKEFEAGPAQHAERLRTLCMVMQDKLEGFAATAEPDGAPKDAGRQSSLTGREREILALLSTGLTRPQIADRTSVSRHTIDTHVKSIYRKLKVHSQRELMSLRSAD</sequence>
<evidence type="ECO:0000259" key="5">
    <source>
        <dbReference type="PROSITE" id="PS50043"/>
    </source>
</evidence>